<dbReference type="GO" id="GO:0048675">
    <property type="term" value="P:axon extension"/>
    <property type="evidence" value="ECO:0007669"/>
    <property type="project" value="TreeGrafter"/>
</dbReference>
<evidence type="ECO:0000256" key="2">
    <source>
        <dbReference type="ARBA" id="ARBA00022679"/>
    </source>
</evidence>
<feature type="compositionally biased region" description="Low complexity" evidence="7">
    <location>
        <begin position="572"/>
        <end position="585"/>
    </location>
</feature>
<evidence type="ECO:0000256" key="3">
    <source>
        <dbReference type="ARBA" id="ARBA00022741"/>
    </source>
</evidence>
<dbReference type="AlphaFoldDB" id="A0AA39M384"/>
<keyword evidence="2" id="KW-0808">Transferase</keyword>
<dbReference type="InterPro" id="IPR048941">
    <property type="entry name" value="ATG1-like_MIT2"/>
</dbReference>
<reference evidence="9" key="1">
    <citation type="submission" date="2023-06" db="EMBL/GenBank/DDBJ databases">
        <title>Genomic analysis of the entomopathogenic nematode Steinernema hermaphroditum.</title>
        <authorList>
            <person name="Schwarz E.M."/>
            <person name="Heppert J.K."/>
            <person name="Baniya A."/>
            <person name="Schwartz H.T."/>
            <person name="Tan C.-H."/>
            <person name="Antoshechkin I."/>
            <person name="Sternberg P.W."/>
            <person name="Goodrich-Blair H."/>
            <person name="Dillman A.R."/>
        </authorList>
    </citation>
    <scope>NUCLEOTIDE SEQUENCE</scope>
    <source>
        <strain evidence="9">PS9179</strain>
        <tissue evidence="9">Whole animal</tissue>
    </source>
</reference>
<feature type="region of interest" description="Disordered" evidence="7">
    <location>
        <begin position="438"/>
        <end position="459"/>
    </location>
</feature>
<dbReference type="GO" id="GO:0005524">
    <property type="term" value="F:ATP binding"/>
    <property type="evidence" value="ECO:0007669"/>
    <property type="project" value="UniProtKB-UniRule"/>
</dbReference>
<evidence type="ECO:0000259" key="8">
    <source>
        <dbReference type="PROSITE" id="PS50011"/>
    </source>
</evidence>
<evidence type="ECO:0000256" key="7">
    <source>
        <dbReference type="SAM" id="MobiDB-lite"/>
    </source>
</evidence>
<dbReference type="Pfam" id="PF21127">
    <property type="entry name" value="ATG1-like_MIT2"/>
    <property type="match status" value="1"/>
</dbReference>
<keyword evidence="4" id="KW-0418">Kinase</keyword>
<dbReference type="InterPro" id="IPR011009">
    <property type="entry name" value="Kinase-like_dom_sf"/>
</dbReference>
<gene>
    <name evidence="9" type="ORF">QR680_014470</name>
</gene>
<evidence type="ECO:0000313" key="9">
    <source>
        <dbReference type="EMBL" id="KAK0420031.1"/>
    </source>
</evidence>
<dbReference type="GO" id="GO:0042594">
    <property type="term" value="P:response to starvation"/>
    <property type="evidence" value="ECO:0007669"/>
    <property type="project" value="TreeGrafter"/>
</dbReference>
<dbReference type="GO" id="GO:0000422">
    <property type="term" value="P:autophagy of mitochondrion"/>
    <property type="evidence" value="ECO:0007669"/>
    <property type="project" value="TreeGrafter"/>
</dbReference>
<dbReference type="FunFam" id="3.30.200.20:FF:000042">
    <property type="entry name" value="Aurora kinase A"/>
    <property type="match status" value="1"/>
</dbReference>
<dbReference type="EMBL" id="JAUCMV010000002">
    <property type="protein sequence ID" value="KAK0420031.1"/>
    <property type="molecule type" value="Genomic_DNA"/>
</dbReference>
<dbReference type="PROSITE" id="PS00108">
    <property type="entry name" value="PROTEIN_KINASE_ST"/>
    <property type="match status" value="1"/>
</dbReference>
<feature type="region of interest" description="Disordered" evidence="7">
    <location>
        <begin position="320"/>
        <end position="362"/>
    </location>
</feature>
<keyword evidence="3 6" id="KW-0547">Nucleotide-binding</keyword>
<feature type="domain" description="Protein kinase" evidence="8">
    <location>
        <begin position="12"/>
        <end position="276"/>
    </location>
</feature>
<dbReference type="GO" id="GO:0004674">
    <property type="term" value="F:protein serine/threonine kinase activity"/>
    <property type="evidence" value="ECO:0007669"/>
    <property type="project" value="UniProtKB-KW"/>
</dbReference>
<dbReference type="FunFam" id="1.10.510.10:FF:000493">
    <property type="entry name" value="serine/threonine-protein kinase unc-51 isoform X2"/>
    <property type="match status" value="1"/>
</dbReference>
<keyword evidence="1" id="KW-0723">Serine/threonine-protein kinase</keyword>
<protein>
    <recommendedName>
        <fullName evidence="8">Protein kinase domain-containing protein</fullName>
    </recommendedName>
</protein>
<feature type="binding site" evidence="6">
    <location>
        <position position="42"/>
    </location>
    <ligand>
        <name>ATP</name>
        <dbReference type="ChEBI" id="CHEBI:30616"/>
    </ligand>
</feature>
<dbReference type="Pfam" id="PF00069">
    <property type="entry name" value="Pkinase"/>
    <property type="match status" value="1"/>
</dbReference>
<dbReference type="PANTHER" id="PTHR24348">
    <property type="entry name" value="SERINE/THREONINE-PROTEIN KINASE UNC-51-RELATED"/>
    <property type="match status" value="1"/>
</dbReference>
<feature type="compositionally biased region" description="Low complexity" evidence="7">
    <location>
        <begin position="592"/>
        <end position="608"/>
    </location>
</feature>
<dbReference type="Proteomes" id="UP001175271">
    <property type="component" value="Unassembled WGS sequence"/>
</dbReference>
<dbReference type="SUPFAM" id="SSF56112">
    <property type="entry name" value="Protein kinase-like (PK-like)"/>
    <property type="match status" value="1"/>
</dbReference>
<dbReference type="InterPro" id="IPR000719">
    <property type="entry name" value="Prot_kinase_dom"/>
</dbReference>
<evidence type="ECO:0000256" key="6">
    <source>
        <dbReference type="PROSITE-ProRule" id="PRU10141"/>
    </source>
</evidence>
<proteinExistence type="predicted"/>
<dbReference type="Gene3D" id="3.30.200.20">
    <property type="entry name" value="Phosphorylase Kinase, domain 1"/>
    <property type="match status" value="1"/>
</dbReference>
<name>A0AA39M384_9BILA</name>
<dbReference type="PROSITE" id="PS50011">
    <property type="entry name" value="PROTEIN_KINASE_DOM"/>
    <property type="match status" value="1"/>
</dbReference>
<evidence type="ECO:0000313" key="10">
    <source>
        <dbReference type="Proteomes" id="UP001175271"/>
    </source>
</evidence>
<dbReference type="InterPro" id="IPR008271">
    <property type="entry name" value="Ser/Thr_kinase_AS"/>
</dbReference>
<feature type="region of interest" description="Disordered" evidence="7">
    <location>
        <begin position="640"/>
        <end position="662"/>
    </location>
</feature>
<feature type="compositionally biased region" description="Polar residues" evidence="7">
    <location>
        <begin position="347"/>
        <end position="362"/>
    </location>
</feature>
<accession>A0AA39M384</accession>
<dbReference type="InterPro" id="IPR045269">
    <property type="entry name" value="Atg1-like"/>
</dbReference>
<organism evidence="9 10">
    <name type="scientific">Steinernema hermaphroditum</name>
    <dbReference type="NCBI Taxonomy" id="289476"/>
    <lineage>
        <taxon>Eukaryota</taxon>
        <taxon>Metazoa</taxon>
        <taxon>Ecdysozoa</taxon>
        <taxon>Nematoda</taxon>
        <taxon>Chromadorea</taxon>
        <taxon>Rhabditida</taxon>
        <taxon>Tylenchina</taxon>
        <taxon>Panagrolaimomorpha</taxon>
        <taxon>Strongyloidoidea</taxon>
        <taxon>Steinernematidae</taxon>
        <taxon>Steinernema</taxon>
    </lineage>
</organism>
<dbReference type="GO" id="GO:0034045">
    <property type="term" value="C:phagophore assembly site membrane"/>
    <property type="evidence" value="ECO:0007669"/>
    <property type="project" value="TreeGrafter"/>
</dbReference>
<feature type="compositionally biased region" description="Low complexity" evidence="7">
    <location>
        <begin position="538"/>
        <end position="553"/>
    </location>
</feature>
<sequence>MVERHEEFDFEFNRKDILGHGAFAVVYRGRLISKPNVEVAIKMIDKKNIQKSQNLLRKEIKMLKLLVKHENIVSLLNCVETKTHVCLVMEYCNAGDLSDYLQAKGTIPEEAIQHFIVQIARAIAVLKDKYIVHRDLKPQNILLNNPSNRLNPPAKDLIVKLADFGFARTLTNGGMAGTLCGSPMYMAPEVITSQNYCAKADLWSLGTIIYQSLTGKPPFPASTPQQLKHYYEKNRDPRPQIPHTCSDNLRDLLLRMLKKDAKQRISFEDFFNHPFLNSKIESPSNRILENRDVVPSPTQLRRIPSTNSPKIGTAATYKKPVYSPTPARKLPATPTAIQSPRPAVFPTRSSQPFSAVNPNQMSDSNDFTFLPPLPNQQHGPNGAHHPVKQVQVHSAAPTAALNVRAVPVPNQRLAYQKMEEKRTGLSPGFSNRFGAPFANRGGQPVFAKTPEAPENRDPTMPMATEGSQLQKEPSIEQINPPMTQFVVCESRQASEAALPARARRYTVNDLTKCSEADISTTATTTIVSSKLDQPGTLPKSATAASPLSSAAPSAPAPIPVDNIKYLTSTPQSSTGLLPGPSSSTAPSPPSAPKTAPVFGLSVSASSSSESEDDEEYHTPLRLPFVPKKMEVVELSSNSLMQDSASVESGEGDDTSATTTTTSSGVYSGAVNAARAAPSPEAKIEAVVESVASAALAASSSHSVMVDDDEDMAPPPPLEQETMMEAEHRQVLSKLRFVLELVETLMNVAENKSNPIAIMMEEGRRRGSQKREPNSDAYRRAEQLVVYVRALHMLSSALLLAQKQVASDTLHPSPAVQHVLNQLNDKYHQCLVRSQELASLGLPGSDPSMAVISAERIMYKHAIELCQAAALDELFGQPQLCPKRYQTAYMMLHTLSEQVQNEQDRSVLAKYKNAVEKRLRILERQGLVTAVTNS</sequence>
<evidence type="ECO:0000256" key="5">
    <source>
        <dbReference type="ARBA" id="ARBA00022840"/>
    </source>
</evidence>
<dbReference type="PANTHER" id="PTHR24348:SF22">
    <property type="entry name" value="NON-SPECIFIC SERINE_THREONINE PROTEIN KINASE"/>
    <property type="match status" value="1"/>
</dbReference>
<evidence type="ECO:0000256" key="1">
    <source>
        <dbReference type="ARBA" id="ARBA00022527"/>
    </source>
</evidence>
<dbReference type="InterPro" id="IPR017441">
    <property type="entry name" value="Protein_kinase_ATP_BS"/>
</dbReference>
<dbReference type="GO" id="GO:0000045">
    <property type="term" value="P:autophagosome assembly"/>
    <property type="evidence" value="ECO:0007669"/>
    <property type="project" value="TreeGrafter"/>
</dbReference>
<dbReference type="GO" id="GO:0061709">
    <property type="term" value="P:reticulophagy"/>
    <property type="evidence" value="ECO:0007669"/>
    <property type="project" value="TreeGrafter"/>
</dbReference>
<dbReference type="PROSITE" id="PS00107">
    <property type="entry name" value="PROTEIN_KINASE_ATP"/>
    <property type="match status" value="1"/>
</dbReference>
<keyword evidence="5 6" id="KW-0067">ATP-binding</keyword>
<evidence type="ECO:0000256" key="4">
    <source>
        <dbReference type="ARBA" id="ARBA00022777"/>
    </source>
</evidence>
<dbReference type="GO" id="GO:0005776">
    <property type="term" value="C:autophagosome"/>
    <property type="evidence" value="ECO:0007669"/>
    <property type="project" value="TreeGrafter"/>
</dbReference>
<dbReference type="Gene3D" id="1.10.510.10">
    <property type="entry name" value="Transferase(Phosphotransferase) domain 1"/>
    <property type="match status" value="1"/>
</dbReference>
<dbReference type="GO" id="GO:0010508">
    <property type="term" value="P:positive regulation of autophagy"/>
    <property type="evidence" value="ECO:0007669"/>
    <property type="project" value="TreeGrafter"/>
</dbReference>
<keyword evidence="10" id="KW-1185">Reference proteome</keyword>
<dbReference type="SMART" id="SM00220">
    <property type="entry name" value="S_TKc"/>
    <property type="match status" value="1"/>
</dbReference>
<feature type="region of interest" description="Disordered" evidence="7">
    <location>
        <begin position="530"/>
        <end position="621"/>
    </location>
</feature>
<comment type="caution">
    <text evidence="9">The sequence shown here is derived from an EMBL/GenBank/DDBJ whole genome shotgun (WGS) entry which is preliminary data.</text>
</comment>
<dbReference type="GO" id="GO:0034727">
    <property type="term" value="P:piecemeal microautophagy of the nucleus"/>
    <property type="evidence" value="ECO:0007669"/>
    <property type="project" value="TreeGrafter"/>
</dbReference>
<dbReference type="GO" id="GO:0005829">
    <property type="term" value="C:cytosol"/>
    <property type="evidence" value="ECO:0007669"/>
    <property type="project" value="TreeGrafter"/>
</dbReference>